<dbReference type="EMBL" id="BMTD01000034">
    <property type="protein sequence ID" value="GGV28541.1"/>
    <property type="molecule type" value="Genomic_DNA"/>
</dbReference>
<dbReference type="InterPro" id="IPR010095">
    <property type="entry name" value="Cas12f1-like_TNB"/>
</dbReference>
<protein>
    <recommendedName>
        <fullName evidence="3">Cas12f1-like TNB domain-containing protein</fullName>
    </recommendedName>
</protein>
<evidence type="ECO:0000313" key="5">
    <source>
        <dbReference type="Proteomes" id="UP000618795"/>
    </source>
</evidence>
<evidence type="ECO:0000313" key="4">
    <source>
        <dbReference type="EMBL" id="GGV28541.1"/>
    </source>
</evidence>
<evidence type="ECO:0000256" key="2">
    <source>
        <dbReference type="SAM" id="MobiDB-lite"/>
    </source>
</evidence>
<reference evidence="4" key="2">
    <citation type="submission" date="2020-09" db="EMBL/GenBank/DDBJ databases">
        <authorList>
            <person name="Sun Q."/>
            <person name="Ohkuma M."/>
        </authorList>
    </citation>
    <scope>NUCLEOTIDE SEQUENCE</scope>
    <source>
        <strain evidence="4">JCM 4369</strain>
    </source>
</reference>
<evidence type="ECO:0000259" key="3">
    <source>
        <dbReference type="Pfam" id="PF07282"/>
    </source>
</evidence>
<feature type="compositionally biased region" description="Low complexity" evidence="2">
    <location>
        <begin position="143"/>
        <end position="157"/>
    </location>
</feature>
<evidence type="ECO:0000256" key="1">
    <source>
        <dbReference type="ARBA" id="ARBA00023125"/>
    </source>
</evidence>
<organism evidence="4 5">
    <name type="scientific">Streptomyces filipinensis</name>
    <dbReference type="NCBI Taxonomy" id="66887"/>
    <lineage>
        <taxon>Bacteria</taxon>
        <taxon>Bacillati</taxon>
        <taxon>Actinomycetota</taxon>
        <taxon>Actinomycetes</taxon>
        <taxon>Kitasatosporales</taxon>
        <taxon>Streptomycetaceae</taxon>
        <taxon>Streptomyces</taxon>
    </lineage>
</organism>
<comment type="caution">
    <text evidence="4">The sequence shown here is derived from an EMBL/GenBank/DDBJ whole genome shotgun (WGS) entry which is preliminary data.</text>
</comment>
<feature type="region of interest" description="Disordered" evidence="2">
    <location>
        <begin position="125"/>
        <end position="193"/>
    </location>
</feature>
<keyword evidence="5" id="KW-1185">Reference proteome</keyword>
<dbReference type="Proteomes" id="UP000618795">
    <property type="component" value="Unassembled WGS sequence"/>
</dbReference>
<feature type="compositionally biased region" description="Basic and acidic residues" evidence="2">
    <location>
        <begin position="167"/>
        <end position="179"/>
    </location>
</feature>
<dbReference type="Pfam" id="PF07282">
    <property type="entry name" value="Cas12f1-like_TNB"/>
    <property type="match status" value="1"/>
</dbReference>
<dbReference type="GO" id="GO:0003677">
    <property type="term" value="F:DNA binding"/>
    <property type="evidence" value="ECO:0007669"/>
    <property type="project" value="UniProtKB-KW"/>
</dbReference>
<name>A0A918IJU9_9ACTN</name>
<keyword evidence="1" id="KW-0238">DNA-binding</keyword>
<accession>A0A918IJU9</accession>
<dbReference type="AlphaFoldDB" id="A0A918IJU9"/>
<proteinExistence type="predicted"/>
<sequence length="193" mass="20619">MAAGGARGRRGDFYARTAARIVAKNALVVLEDLRIKNMSASACGTVAEPARNVRQKAGLNRAILDKGGHRLELALTNAARYTGTRVVKVNPAYPSQRCSTCGFVTETNRESQAVFWCKAHRGHRDHADVNAAKKRSTATSAGRSSPRSWPRKSSSVPGSPPPSAGGRRAERAHGLGHREARVRRMPPGAGCGL</sequence>
<feature type="domain" description="Cas12f1-like TNB" evidence="3">
    <location>
        <begin position="71"/>
        <end position="133"/>
    </location>
</feature>
<gene>
    <name evidence="4" type="ORF">GCM10010260_81190</name>
</gene>
<reference evidence="4" key="1">
    <citation type="journal article" date="2014" name="Int. J. Syst. Evol. Microbiol.">
        <title>Complete genome sequence of Corynebacterium casei LMG S-19264T (=DSM 44701T), isolated from a smear-ripened cheese.</title>
        <authorList>
            <consortium name="US DOE Joint Genome Institute (JGI-PGF)"/>
            <person name="Walter F."/>
            <person name="Albersmeier A."/>
            <person name="Kalinowski J."/>
            <person name="Ruckert C."/>
        </authorList>
    </citation>
    <scope>NUCLEOTIDE SEQUENCE</scope>
    <source>
        <strain evidence="4">JCM 4369</strain>
    </source>
</reference>